<dbReference type="GeneID" id="5658896"/>
<reference evidence="1 2" key="1">
    <citation type="journal article" date="2007" name="Virology">
        <title>Sequence and annotation of the 369-kb NY-2A and the 345-kb AR158 viruses that infect Chlorella NC64A.</title>
        <authorList>
            <person name="Fitzgerald L.A."/>
            <person name="Graves M.V."/>
            <person name="Li X."/>
            <person name="Feldblyum T."/>
            <person name="Nierman W.C."/>
            <person name="Van Etten J.L."/>
        </authorList>
    </citation>
    <scope>NUCLEOTIDE SEQUENCE [LARGE SCALE GENOMIC DNA]</scope>
    <source>
        <strain evidence="1 2">NY-2A</strain>
    </source>
</reference>
<sequence>MSIKVLMYSQIAFFVLSEMLLFHMDFTSIPGTLTMLKNVSSLAVTRCALSPITFVMNSRGLFGLSRIYESKLSIQFFSAISSGNTSDNSFRKSRTIELKLSDIMSLSVINTKLFKLLRKVTA</sequence>
<dbReference type="KEGG" id="vg:5658896"/>
<dbReference type="EMBL" id="DQ491002">
    <property type="protein sequence ID" value="ABT14960.1"/>
    <property type="molecule type" value="Genomic_DNA"/>
</dbReference>
<protein>
    <submittedName>
        <fullName evidence="1">Uncharacterized protein b561R</fullName>
    </submittedName>
</protein>
<dbReference type="RefSeq" id="YP_001497757.1">
    <property type="nucleotide sequence ID" value="NC_009898.1"/>
</dbReference>
<name>A7IX86_PBCVN</name>
<dbReference type="OrthoDB" id="40025at10239"/>
<evidence type="ECO:0000313" key="1">
    <source>
        <dbReference type="EMBL" id="ABT14960.1"/>
    </source>
</evidence>
<dbReference type="Proteomes" id="UP000202419">
    <property type="component" value="Segment"/>
</dbReference>
<proteinExistence type="predicted"/>
<keyword evidence="2" id="KW-1185">Reference proteome</keyword>
<accession>A7IX86</accession>
<gene>
    <name evidence="1" type="primary">b561R</name>
    <name evidence="1" type="ORF">NY2A_b561R</name>
</gene>
<evidence type="ECO:0000313" key="2">
    <source>
        <dbReference type="Proteomes" id="UP000202419"/>
    </source>
</evidence>
<organism evidence="1 2">
    <name type="scientific">Paramecium bursaria Chlorella virus NY2A</name>
    <name type="common">PBCV-NY2A</name>
    <dbReference type="NCBI Taxonomy" id="46021"/>
    <lineage>
        <taxon>Viruses</taxon>
        <taxon>Varidnaviria</taxon>
        <taxon>Bamfordvirae</taxon>
        <taxon>Nucleocytoviricota</taxon>
        <taxon>Megaviricetes</taxon>
        <taxon>Algavirales</taxon>
        <taxon>Phycodnaviridae</taxon>
        <taxon>Chlorovirus</taxon>
        <taxon>Chlorovirus americanus</taxon>
    </lineage>
</organism>
<organismHost>
    <name type="scientific">Chlorella</name>
    <dbReference type="NCBI Taxonomy" id="3071"/>
</organismHost>